<feature type="chain" id="PRO_5038504900" description="DUF4871 domain-containing protein" evidence="2">
    <location>
        <begin position="22"/>
        <end position="156"/>
    </location>
</feature>
<sequence>MACRIAPAAIVVLAGCTPASPSPQPASPTPRPTRTVCGSPVEKGPLPEWAQAGFSGDSSMPHVMGDQGEIVAAIFAYPLAVVRPDGSNNKILWVPKTAFPTGDLVIEARLDGSDVSANRSVPGGPGPSIIDLPQPGCWRLTLTWPEHTDTMDLVYQ</sequence>
<dbReference type="AlphaFoldDB" id="A0A8J3QC18"/>
<evidence type="ECO:0000256" key="1">
    <source>
        <dbReference type="SAM" id="MobiDB-lite"/>
    </source>
</evidence>
<organism evidence="3 4">
    <name type="scientific">Rhizocola hellebori</name>
    <dbReference type="NCBI Taxonomy" id="1392758"/>
    <lineage>
        <taxon>Bacteria</taxon>
        <taxon>Bacillati</taxon>
        <taxon>Actinomycetota</taxon>
        <taxon>Actinomycetes</taxon>
        <taxon>Micromonosporales</taxon>
        <taxon>Micromonosporaceae</taxon>
        <taxon>Rhizocola</taxon>
    </lineage>
</organism>
<evidence type="ECO:0008006" key="5">
    <source>
        <dbReference type="Google" id="ProtNLM"/>
    </source>
</evidence>
<evidence type="ECO:0000256" key="2">
    <source>
        <dbReference type="SAM" id="SignalP"/>
    </source>
</evidence>
<keyword evidence="4" id="KW-1185">Reference proteome</keyword>
<dbReference type="Proteomes" id="UP000612899">
    <property type="component" value="Unassembled WGS sequence"/>
</dbReference>
<dbReference type="EMBL" id="BONY01000031">
    <property type="protein sequence ID" value="GIH06893.1"/>
    <property type="molecule type" value="Genomic_DNA"/>
</dbReference>
<reference evidence="3" key="1">
    <citation type="submission" date="2021-01" db="EMBL/GenBank/DDBJ databases">
        <title>Whole genome shotgun sequence of Rhizocola hellebori NBRC 109834.</title>
        <authorList>
            <person name="Komaki H."/>
            <person name="Tamura T."/>
        </authorList>
    </citation>
    <scope>NUCLEOTIDE SEQUENCE</scope>
    <source>
        <strain evidence="3">NBRC 109834</strain>
    </source>
</reference>
<comment type="caution">
    <text evidence="3">The sequence shown here is derived from an EMBL/GenBank/DDBJ whole genome shotgun (WGS) entry which is preliminary data.</text>
</comment>
<proteinExistence type="predicted"/>
<accession>A0A8J3QC18</accession>
<dbReference type="PROSITE" id="PS51257">
    <property type="entry name" value="PROKAR_LIPOPROTEIN"/>
    <property type="match status" value="1"/>
</dbReference>
<name>A0A8J3QC18_9ACTN</name>
<gene>
    <name evidence="3" type="ORF">Rhe02_49600</name>
</gene>
<feature type="signal peptide" evidence="2">
    <location>
        <begin position="1"/>
        <end position="21"/>
    </location>
</feature>
<keyword evidence="2" id="KW-0732">Signal</keyword>
<feature type="region of interest" description="Disordered" evidence="1">
    <location>
        <begin position="19"/>
        <end position="38"/>
    </location>
</feature>
<feature type="compositionally biased region" description="Pro residues" evidence="1">
    <location>
        <begin position="20"/>
        <end position="31"/>
    </location>
</feature>
<evidence type="ECO:0000313" key="4">
    <source>
        <dbReference type="Proteomes" id="UP000612899"/>
    </source>
</evidence>
<protein>
    <recommendedName>
        <fullName evidence="5">DUF4871 domain-containing protein</fullName>
    </recommendedName>
</protein>
<evidence type="ECO:0000313" key="3">
    <source>
        <dbReference type="EMBL" id="GIH06893.1"/>
    </source>
</evidence>